<evidence type="ECO:0000313" key="2">
    <source>
        <dbReference type="EMBL" id="KAG5459721.1"/>
    </source>
</evidence>
<reference evidence="2 3" key="1">
    <citation type="journal article" name="Sci. Rep.">
        <title>Genome-scale phylogenetic analyses confirm Olpidium as the closest living zoosporic fungus to the non-flagellated, terrestrial fungi.</title>
        <authorList>
            <person name="Chang Y."/>
            <person name="Rochon D."/>
            <person name="Sekimoto S."/>
            <person name="Wang Y."/>
            <person name="Chovatia M."/>
            <person name="Sandor L."/>
            <person name="Salamov A."/>
            <person name="Grigoriev I.V."/>
            <person name="Stajich J.E."/>
            <person name="Spatafora J.W."/>
        </authorList>
    </citation>
    <scope>NUCLEOTIDE SEQUENCE [LARGE SCALE GENOMIC DNA]</scope>
    <source>
        <strain evidence="2">S191</strain>
    </source>
</reference>
<name>A0A8H7ZUL5_9FUNG</name>
<accession>A0A8H7ZUL5</accession>
<keyword evidence="3" id="KW-1185">Reference proteome</keyword>
<dbReference type="EMBL" id="JAEFCI010006391">
    <property type="protein sequence ID" value="KAG5459721.1"/>
    <property type="molecule type" value="Genomic_DNA"/>
</dbReference>
<proteinExistence type="predicted"/>
<evidence type="ECO:0000256" key="1">
    <source>
        <dbReference type="SAM" id="MobiDB-lite"/>
    </source>
</evidence>
<dbReference type="AlphaFoldDB" id="A0A8H7ZUL5"/>
<evidence type="ECO:0000313" key="3">
    <source>
        <dbReference type="Proteomes" id="UP000673691"/>
    </source>
</evidence>
<feature type="region of interest" description="Disordered" evidence="1">
    <location>
        <begin position="1"/>
        <end position="137"/>
    </location>
</feature>
<protein>
    <submittedName>
        <fullName evidence="2">Uncharacterized protein</fullName>
    </submittedName>
</protein>
<feature type="non-terminal residue" evidence="2">
    <location>
        <position position="1"/>
    </location>
</feature>
<dbReference type="Proteomes" id="UP000673691">
    <property type="component" value="Unassembled WGS sequence"/>
</dbReference>
<comment type="caution">
    <text evidence="2">The sequence shown here is derived from an EMBL/GenBank/DDBJ whole genome shotgun (WGS) entry which is preliminary data.</text>
</comment>
<organism evidence="2 3">
    <name type="scientific">Olpidium bornovanus</name>
    <dbReference type="NCBI Taxonomy" id="278681"/>
    <lineage>
        <taxon>Eukaryota</taxon>
        <taxon>Fungi</taxon>
        <taxon>Fungi incertae sedis</taxon>
        <taxon>Olpidiomycota</taxon>
        <taxon>Olpidiomycotina</taxon>
        <taxon>Olpidiomycetes</taxon>
        <taxon>Olpidiales</taxon>
        <taxon>Olpidiaceae</taxon>
        <taxon>Olpidium</taxon>
    </lineage>
</organism>
<sequence>EAASPAAAAAAKRSRPGRLAAGASERAAASSAAARPSPSGGGGGGGGGRIAANFGAGAAGAVRAASAAAPADGRRAAAAASASASAGRRSAVTRSTGPEPRGTAPRLHAGGAAWRRRPVGFPCEHQERRRNQLPQAGSSKYSMLFPLLFLAAAREQPDPLPVDDGAGGGNDLASALAAALAARSKVIADESVFCPRRVQTRWEWDTDPISERDTGVTLIDEEEEDDWDD</sequence>
<feature type="compositionally biased region" description="Low complexity" evidence="1">
    <location>
        <begin position="1"/>
        <end position="38"/>
    </location>
</feature>
<feature type="compositionally biased region" description="Low complexity" evidence="1">
    <location>
        <begin position="50"/>
        <end position="90"/>
    </location>
</feature>
<gene>
    <name evidence="2" type="ORF">BJ554DRAFT_8325</name>
</gene>
<feature type="compositionally biased region" description="Gly residues" evidence="1">
    <location>
        <begin position="39"/>
        <end position="49"/>
    </location>
</feature>